<dbReference type="AlphaFoldDB" id="A0AAW6U0U1"/>
<keyword evidence="5" id="KW-1185">Reference proteome</keyword>
<name>A0AAW6U0U1_9BACT</name>
<evidence type="ECO:0000259" key="3">
    <source>
        <dbReference type="PROSITE" id="PS50022"/>
    </source>
</evidence>
<evidence type="ECO:0000313" key="5">
    <source>
        <dbReference type="Proteomes" id="UP001431776"/>
    </source>
</evidence>
<dbReference type="Pfam" id="PF00754">
    <property type="entry name" value="F5_F8_type_C"/>
    <property type="match status" value="1"/>
</dbReference>
<feature type="domain" description="F5/8 type C" evidence="3">
    <location>
        <begin position="346"/>
        <end position="506"/>
    </location>
</feature>
<dbReference type="Gene3D" id="2.60.120.200">
    <property type="match status" value="2"/>
</dbReference>
<dbReference type="InterPro" id="IPR000421">
    <property type="entry name" value="FA58C"/>
</dbReference>
<dbReference type="Gene3D" id="2.60.120.260">
    <property type="entry name" value="Galactose-binding domain-like"/>
    <property type="match status" value="1"/>
</dbReference>
<feature type="signal peptide" evidence="2">
    <location>
        <begin position="1"/>
        <end position="23"/>
    </location>
</feature>
<feature type="region of interest" description="Disordered" evidence="1">
    <location>
        <begin position="363"/>
        <end position="383"/>
    </location>
</feature>
<evidence type="ECO:0000256" key="2">
    <source>
        <dbReference type="SAM" id="SignalP"/>
    </source>
</evidence>
<dbReference type="Proteomes" id="UP001431776">
    <property type="component" value="Unassembled WGS sequence"/>
</dbReference>
<dbReference type="InterPro" id="IPR013783">
    <property type="entry name" value="Ig-like_fold"/>
</dbReference>
<gene>
    <name evidence="4" type="ORF">QJ522_20670</name>
</gene>
<feature type="chain" id="PRO_5043846272" evidence="2">
    <location>
        <begin position="24"/>
        <end position="1015"/>
    </location>
</feature>
<accession>A0AAW6U0U1</accession>
<dbReference type="SUPFAM" id="SSF49785">
    <property type="entry name" value="Galactose-binding domain-like"/>
    <property type="match status" value="1"/>
</dbReference>
<reference evidence="4" key="1">
    <citation type="submission" date="2023-05" db="EMBL/GenBank/DDBJ databases">
        <title>Anaerotaeda fermentans gen. nov., sp. nov., a novel anaerobic planctomycete of the new family within the order Sedimentisphaerales isolated from Taman Peninsula, Russia.</title>
        <authorList>
            <person name="Khomyakova M.A."/>
            <person name="Merkel A.Y."/>
            <person name="Slobodkin A.I."/>
        </authorList>
    </citation>
    <scope>NUCLEOTIDE SEQUENCE</scope>
    <source>
        <strain evidence="4">M17dextr</strain>
    </source>
</reference>
<dbReference type="Gene3D" id="2.60.40.10">
    <property type="entry name" value="Immunoglobulins"/>
    <property type="match status" value="2"/>
</dbReference>
<dbReference type="RefSeq" id="WP_349246893.1">
    <property type="nucleotide sequence ID" value="NZ_JASCXX010000037.1"/>
</dbReference>
<evidence type="ECO:0000313" key="4">
    <source>
        <dbReference type="EMBL" id="MDI6451487.1"/>
    </source>
</evidence>
<dbReference type="PROSITE" id="PS50022">
    <property type="entry name" value="FA58C_3"/>
    <property type="match status" value="1"/>
</dbReference>
<dbReference type="InterPro" id="IPR008979">
    <property type="entry name" value="Galactose-bd-like_sf"/>
</dbReference>
<organism evidence="4 5">
    <name type="scientific">Anaerobaca lacustris</name>
    <dbReference type="NCBI Taxonomy" id="3044600"/>
    <lineage>
        <taxon>Bacteria</taxon>
        <taxon>Pseudomonadati</taxon>
        <taxon>Planctomycetota</taxon>
        <taxon>Phycisphaerae</taxon>
        <taxon>Sedimentisphaerales</taxon>
        <taxon>Anaerobacaceae</taxon>
        <taxon>Anaerobaca</taxon>
    </lineage>
</organism>
<dbReference type="Gene3D" id="2.60.120.430">
    <property type="entry name" value="Galactose-binding lectin"/>
    <property type="match status" value="1"/>
</dbReference>
<keyword evidence="2" id="KW-0732">Signal</keyword>
<proteinExistence type="predicted"/>
<dbReference type="EMBL" id="JASCXX010000037">
    <property type="protein sequence ID" value="MDI6451487.1"/>
    <property type="molecule type" value="Genomic_DNA"/>
</dbReference>
<comment type="caution">
    <text evidence="4">The sequence shown here is derived from an EMBL/GenBank/DDBJ whole genome shotgun (WGS) entry which is preliminary data.</text>
</comment>
<protein>
    <submittedName>
        <fullName evidence="4">Discoidin domain-containing protein</fullName>
    </submittedName>
</protein>
<evidence type="ECO:0000256" key="1">
    <source>
        <dbReference type="SAM" id="MobiDB-lite"/>
    </source>
</evidence>
<sequence length="1015" mass="110883">MFTRRFCLYAIAIALVGFAPVQGAVVTDHFEQPHDFVADGVAGTIWDGFLGLDAGETVTALNASMDRPGQLYVESADAFWHEPWTPLGPFLYKMVEGDFIATVKVTDYAGTAAAPVYHNNGGLMARALPDDAGPGEDWVALDYFPIWSCGNFVRTANDGVRTENGHNGKQFDLDPYLQIERIGNVFHFRTSTDGVTWTDMAVSPITRDDLADVPVQVGVYQATYSSDAGYLAFDEFTLEGPLVVPLMKSYNPTPADGAADVERDTVLGWLVPEGVAAQDVYFGTSAEDVAAADRVNPLGVLVAEGQSDTTFVPAEGLEYGQTYYWRVDVVEADGVTTHAGDLWSFTAEPYAYPIANVVATSNAASEAETGPENTVNGSGLDGLGRHSTEPTDMWLGEPVDEPVWIQFEFDTSYKLHEMRVWNYNVMFEKLLGLGLKDVTVEYSTNGTDWTTLGDVQLNQATARADYTHNTTVDLGGAIARFVRLTVNSGYSTRGQYGLSEVRFFYKPVVARGPQPANQATNVAPDAMLRWRPGREAVSHEVYFDTSMTAVVSGASPANAVTESRYAPGELNLGTTYYWKVNEVNEAADPSVWEGNLWSFSTLEFFIVDDFESYTDDIDAGRAIFDTWLDGWVNETGSTVGYLNSPFAERTIVHGGRQSMPLQYDNASAPWKSEAERAWSTPQDWTRNGIDTLRLFFRGPSPEEGQAGNAPDGLYVAIHDNNGQSAIVKHPDPQATLIDAWQQWQIPLSPFSAAGVALNRVAKMVIGIGDPDNPSAGGEGLVFIDTISVGHPLSSMPMVTEIESFDNSRDFLTEGTDGTFWDGFLGLGDNETVDALNASLDRPGQLFIQSTGAFFHEPWSPIGPFLYKVVEGNFIATVKVAEYAGTAEEPVYHNTCGLMARALPDEAGPGEDWVSLDYFPIWNCGNFVRSANDDARTENGHNGKAFAADRYLQIERIGNVFHFRTSPDGASWTEMAVSPLTRDDLEGLALQVGLFQATYSDNLGYAAFDDFILETP</sequence>